<sequence>MPISPGDPKGIMKRQKTAALLASLLLAGAVQPAQACRFLPQRLSAEEQVAGATDVALVKVVRATPRPEPVPRRQPETPEWLASYQGWSSALADRDDERYSRRYPVEYQFEVEKRWRGPDRKVFTLMGISPPTIFQDPGPQADQGRAEFWEHGGGRYARMHFCSIEPWFIVGERYLVFVGEPVIARSYEHVATIEGRANPGDKWLAYVAERLSPAPR</sequence>
<evidence type="ECO:0000313" key="3">
    <source>
        <dbReference type="Proteomes" id="UP000321413"/>
    </source>
</evidence>
<proteinExistence type="predicted"/>
<evidence type="ECO:0000313" key="2">
    <source>
        <dbReference type="EMBL" id="TXG00263.1"/>
    </source>
</evidence>
<feature type="signal peptide" evidence="1">
    <location>
        <begin position="1"/>
        <end position="35"/>
    </location>
</feature>
<keyword evidence="3" id="KW-1185">Reference proteome</keyword>
<accession>A0A5C7G2C6</accession>
<keyword evidence="1" id="KW-0732">Signal</keyword>
<evidence type="ECO:0000256" key="1">
    <source>
        <dbReference type="SAM" id="SignalP"/>
    </source>
</evidence>
<dbReference type="Proteomes" id="UP000321413">
    <property type="component" value="Unassembled WGS sequence"/>
</dbReference>
<organism evidence="2 3">
    <name type="scientific">Massilia arenae</name>
    <dbReference type="NCBI Taxonomy" id="2603288"/>
    <lineage>
        <taxon>Bacteria</taxon>
        <taxon>Pseudomonadati</taxon>
        <taxon>Pseudomonadota</taxon>
        <taxon>Betaproteobacteria</taxon>
        <taxon>Burkholderiales</taxon>
        <taxon>Oxalobacteraceae</taxon>
        <taxon>Telluria group</taxon>
        <taxon>Massilia</taxon>
    </lineage>
</organism>
<feature type="chain" id="PRO_5023116994" evidence="1">
    <location>
        <begin position="36"/>
        <end position="216"/>
    </location>
</feature>
<dbReference type="AlphaFoldDB" id="A0A5C7G2C6"/>
<protein>
    <submittedName>
        <fullName evidence="2">Uncharacterized protein</fullName>
    </submittedName>
</protein>
<comment type="caution">
    <text evidence="2">The sequence shown here is derived from an EMBL/GenBank/DDBJ whole genome shotgun (WGS) entry which is preliminary data.</text>
</comment>
<reference evidence="2 3" key="1">
    <citation type="submission" date="2019-08" db="EMBL/GenBank/DDBJ databases">
        <title>Massilia golmudensis sp. nov., isolated from sand in the Qinghai-Tibetan Plateau.</title>
        <authorList>
            <person name="Zhang B."/>
        </authorList>
    </citation>
    <scope>NUCLEOTIDE SEQUENCE [LARGE SCALE GENOMIC DNA]</scope>
    <source>
        <strain evidence="2 3">GEM5</strain>
    </source>
</reference>
<gene>
    <name evidence="2" type="ORF">FVD38_09635</name>
</gene>
<dbReference type="RefSeq" id="WP_147934613.1">
    <property type="nucleotide sequence ID" value="NZ_VPFD01000008.1"/>
</dbReference>
<dbReference type="EMBL" id="VPFD01000008">
    <property type="protein sequence ID" value="TXG00263.1"/>
    <property type="molecule type" value="Genomic_DNA"/>
</dbReference>
<name>A0A5C7G2C6_9BURK</name>